<dbReference type="Pfam" id="PF05699">
    <property type="entry name" value="Dimer_Tnp_hAT"/>
    <property type="match status" value="1"/>
</dbReference>
<dbReference type="SUPFAM" id="SSF53098">
    <property type="entry name" value="Ribonuclease H-like"/>
    <property type="match status" value="1"/>
</dbReference>
<dbReference type="OrthoDB" id="3264316at2759"/>
<evidence type="ECO:0000256" key="2">
    <source>
        <dbReference type="ARBA" id="ARBA00022723"/>
    </source>
</evidence>
<evidence type="ECO:0000313" key="7">
    <source>
        <dbReference type="EMBL" id="PLW09803.1"/>
    </source>
</evidence>
<dbReference type="STRING" id="200324.A0A2N5S999"/>
<protein>
    <recommendedName>
        <fullName evidence="6">HAT C-terminal dimerisation domain-containing protein</fullName>
    </recommendedName>
</protein>
<dbReference type="EMBL" id="PGCJ01001087">
    <property type="protein sequence ID" value="PLW09803.1"/>
    <property type="molecule type" value="Genomic_DNA"/>
</dbReference>
<dbReference type="GO" id="GO:0008270">
    <property type="term" value="F:zinc ion binding"/>
    <property type="evidence" value="ECO:0007669"/>
    <property type="project" value="UniProtKB-KW"/>
</dbReference>
<dbReference type="PANTHER" id="PTHR46481:SF10">
    <property type="entry name" value="ZINC FINGER BED DOMAIN-CONTAINING PROTEIN 39"/>
    <property type="match status" value="1"/>
</dbReference>
<keyword evidence="4" id="KW-0862">Zinc</keyword>
<accession>A0A2N5S999</accession>
<gene>
    <name evidence="7" type="ORF">PCANC_24458</name>
</gene>
<evidence type="ECO:0000256" key="1">
    <source>
        <dbReference type="ARBA" id="ARBA00004123"/>
    </source>
</evidence>
<evidence type="ECO:0000259" key="6">
    <source>
        <dbReference type="Pfam" id="PF05699"/>
    </source>
</evidence>
<evidence type="ECO:0000256" key="4">
    <source>
        <dbReference type="ARBA" id="ARBA00022833"/>
    </source>
</evidence>
<dbReference type="AlphaFoldDB" id="A0A2N5S999"/>
<keyword evidence="2" id="KW-0479">Metal-binding</keyword>
<dbReference type="GO" id="GO:0046983">
    <property type="term" value="F:protein dimerization activity"/>
    <property type="evidence" value="ECO:0007669"/>
    <property type="project" value="InterPro"/>
</dbReference>
<dbReference type="PANTHER" id="PTHR46481">
    <property type="entry name" value="ZINC FINGER BED DOMAIN-CONTAINING PROTEIN 4"/>
    <property type="match status" value="1"/>
</dbReference>
<evidence type="ECO:0000256" key="5">
    <source>
        <dbReference type="ARBA" id="ARBA00023242"/>
    </source>
</evidence>
<name>A0A2N5S999_9BASI</name>
<dbReference type="InterPro" id="IPR008906">
    <property type="entry name" value="HATC_C_dom"/>
</dbReference>
<evidence type="ECO:0000313" key="8">
    <source>
        <dbReference type="Proteomes" id="UP000235388"/>
    </source>
</evidence>
<keyword evidence="5" id="KW-0539">Nucleus</keyword>
<proteinExistence type="predicted"/>
<dbReference type="InterPro" id="IPR052035">
    <property type="entry name" value="ZnF_BED_domain_contain"/>
</dbReference>
<keyword evidence="8" id="KW-1185">Reference proteome</keyword>
<sequence>MRTLLRVLWYPYKGVQGLHACPKGVQALHTLQTGVQALHACTPSRDVHAYCRRAACWEWRAAPAHLSKGACSGCTPCLLGVWMGVPLSSPVIATILHPGYRMHIFDLVFGIHSSEAKKSLALLQKEFQLEQEQQKKLANTKATDADVIEIIEPPGAQPTSLMDRLALQMTHQPTLQENEIETYLKAKIPFKKGAIDQKTTPLKWWKVNQTSYPTLAVMVRAYLGASGSSCSVERLFSAASDVCSSCRGSLLPSSMLHCVSSLMWLREEVPLTGEFAEAGKALKAAIPTRK</sequence>
<comment type="caution">
    <text evidence="7">The sequence shown here is derived from an EMBL/GenBank/DDBJ whole genome shotgun (WGS) entry which is preliminary data.</text>
</comment>
<reference evidence="7 8" key="1">
    <citation type="submission" date="2017-11" db="EMBL/GenBank/DDBJ databases">
        <title>De novo assembly and phasing of dikaryotic genomes from two isolates of Puccinia coronata f. sp. avenae, the causal agent of oat crown rust.</title>
        <authorList>
            <person name="Miller M.E."/>
            <person name="Zhang Y."/>
            <person name="Omidvar V."/>
            <person name="Sperschneider J."/>
            <person name="Schwessinger B."/>
            <person name="Raley C."/>
            <person name="Palmer J.M."/>
            <person name="Garnica D."/>
            <person name="Upadhyaya N."/>
            <person name="Rathjen J."/>
            <person name="Taylor J.M."/>
            <person name="Park R.F."/>
            <person name="Dodds P.N."/>
            <person name="Hirsch C.D."/>
            <person name="Kianian S.F."/>
            <person name="Figueroa M."/>
        </authorList>
    </citation>
    <scope>NUCLEOTIDE SEQUENCE [LARGE SCALE GENOMIC DNA]</scope>
    <source>
        <strain evidence="7">12NC29</strain>
    </source>
</reference>
<dbReference type="GO" id="GO:0005634">
    <property type="term" value="C:nucleus"/>
    <property type="evidence" value="ECO:0007669"/>
    <property type="project" value="UniProtKB-SubCell"/>
</dbReference>
<organism evidence="7 8">
    <name type="scientific">Puccinia coronata f. sp. avenae</name>
    <dbReference type="NCBI Taxonomy" id="200324"/>
    <lineage>
        <taxon>Eukaryota</taxon>
        <taxon>Fungi</taxon>
        <taxon>Dikarya</taxon>
        <taxon>Basidiomycota</taxon>
        <taxon>Pucciniomycotina</taxon>
        <taxon>Pucciniomycetes</taxon>
        <taxon>Pucciniales</taxon>
        <taxon>Pucciniaceae</taxon>
        <taxon>Puccinia</taxon>
    </lineage>
</organism>
<dbReference type="Proteomes" id="UP000235388">
    <property type="component" value="Unassembled WGS sequence"/>
</dbReference>
<evidence type="ECO:0000256" key="3">
    <source>
        <dbReference type="ARBA" id="ARBA00022771"/>
    </source>
</evidence>
<keyword evidence="3" id="KW-0863">Zinc-finger</keyword>
<feature type="domain" description="HAT C-terminal dimerisation" evidence="6">
    <location>
        <begin position="180"/>
        <end position="262"/>
    </location>
</feature>
<comment type="subcellular location">
    <subcellularLocation>
        <location evidence="1">Nucleus</location>
    </subcellularLocation>
</comment>
<dbReference type="InterPro" id="IPR012337">
    <property type="entry name" value="RNaseH-like_sf"/>
</dbReference>